<accession>A0AAD5VM38</accession>
<evidence type="ECO:0000313" key="2">
    <source>
        <dbReference type="Proteomes" id="UP001213000"/>
    </source>
</evidence>
<dbReference type="PANTHER" id="PTHR42834">
    <property type="entry name" value="ENDONUCLEASE/EXONUCLEASE/PHOSPHATASE FAMILY PROTEIN (AFU_ORTHOLOGUE AFUA_3G09210)"/>
    <property type="match status" value="1"/>
</dbReference>
<protein>
    <recommendedName>
        <fullName evidence="3">Endonuclease/exonuclease/phosphatase domain-containing protein</fullName>
    </recommendedName>
</protein>
<dbReference type="AlphaFoldDB" id="A0AAD5VM38"/>
<comment type="caution">
    <text evidence="1">The sequence shown here is derived from an EMBL/GenBank/DDBJ whole genome shotgun (WGS) entry which is preliminary data.</text>
</comment>
<dbReference type="Gene3D" id="3.60.10.10">
    <property type="entry name" value="Endonuclease/exonuclease/phosphatase"/>
    <property type="match status" value="1"/>
</dbReference>
<organism evidence="1 2">
    <name type="scientific">Leucocoprinus birnbaumii</name>
    <dbReference type="NCBI Taxonomy" id="56174"/>
    <lineage>
        <taxon>Eukaryota</taxon>
        <taxon>Fungi</taxon>
        <taxon>Dikarya</taxon>
        <taxon>Basidiomycota</taxon>
        <taxon>Agaricomycotina</taxon>
        <taxon>Agaricomycetes</taxon>
        <taxon>Agaricomycetidae</taxon>
        <taxon>Agaricales</taxon>
        <taxon>Agaricineae</taxon>
        <taxon>Agaricaceae</taxon>
        <taxon>Leucocoprinus</taxon>
    </lineage>
</organism>
<reference evidence="1" key="1">
    <citation type="submission" date="2022-07" db="EMBL/GenBank/DDBJ databases">
        <title>Genome Sequence of Leucocoprinus birnbaumii.</title>
        <authorList>
            <person name="Buettner E."/>
        </authorList>
    </citation>
    <scope>NUCLEOTIDE SEQUENCE</scope>
    <source>
        <strain evidence="1">VT141</strain>
    </source>
</reference>
<dbReference type="EMBL" id="JANIEX010000842">
    <property type="protein sequence ID" value="KAJ3562682.1"/>
    <property type="molecule type" value="Genomic_DNA"/>
</dbReference>
<dbReference type="Proteomes" id="UP001213000">
    <property type="component" value="Unassembled WGS sequence"/>
</dbReference>
<gene>
    <name evidence="1" type="ORF">NP233_g9421</name>
</gene>
<dbReference type="PANTHER" id="PTHR42834:SF1">
    <property type="entry name" value="ENDONUCLEASE_EXONUCLEASE_PHOSPHATASE FAMILY PROTEIN (AFU_ORTHOLOGUE AFUA_3G09210)"/>
    <property type="match status" value="1"/>
</dbReference>
<evidence type="ECO:0000313" key="1">
    <source>
        <dbReference type="EMBL" id="KAJ3562682.1"/>
    </source>
</evidence>
<sequence>MLAKLSFELSLVNPTSTATITKGRGSNQGICRFTASYRYLDDPLFEVIGGKEGVILPNKSLSLLVLDRDSKAKVIVAGDFNEYSQTRSVFAPLVKRLTEFDELVDIPLVERYSYVFDQNSEQLNHAFVSPTIAKHKNQAAFEHIHVNNWAPSFDDRISDHDPSVGKVFVCG</sequence>
<dbReference type="InterPro" id="IPR036691">
    <property type="entry name" value="Endo/exonu/phosph_ase_sf"/>
</dbReference>
<name>A0AAD5VM38_9AGAR</name>
<evidence type="ECO:0008006" key="3">
    <source>
        <dbReference type="Google" id="ProtNLM"/>
    </source>
</evidence>
<keyword evidence="2" id="KW-1185">Reference proteome</keyword>
<proteinExistence type="predicted"/>
<dbReference type="SUPFAM" id="SSF56219">
    <property type="entry name" value="DNase I-like"/>
    <property type="match status" value="1"/>
</dbReference>